<keyword evidence="6 15" id="KW-0347">Helicase</keyword>
<keyword evidence="3 15" id="KW-0547">Nucleotide-binding</keyword>
<evidence type="ECO:0000256" key="16">
    <source>
        <dbReference type="PROSITE-ProRule" id="PRU00560"/>
    </source>
</evidence>
<dbReference type="GO" id="GO:0016887">
    <property type="term" value="F:ATP hydrolysis activity"/>
    <property type="evidence" value="ECO:0007669"/>
    <property type="project" value="RHEA"/>
</dbReference>
<keyword evidence="4 15" id="KW-0227">DNA damage</keyword>
<dbReference type="Pfam" id="PF13361">
    <property type="entry name" value="UvrD_C"/>
    <property type="match status" value="1"/>
</dbReference>
<feature type="binding site" evidence="15">
    <location>
        <position position="991"/>
    </location>
    <ligand>
        <name>Mg(2+)</name>
        <dbReference type="ChEBI" id="CHEBI:18420"/>
    </ligand>
</feature>
<keyword evidence="10 15" id="KW-0238">DNA-binding</keyword>
<feature type="binding site" evidence="16">
    <location>
        <begin position="26"/>
        <end position="33"/>
    </location>
    <ligand>
        <name>ATP</name>
        <dbReference type="ChEBI" id="CHEBI:30616"/>
    </ligand>
</feature>
<dbReference type="PROSITE" id="PS51217">
    <property type="entry name" value="UVRD_HELICASE_CTER"/>
    <property type="match status" value="1"/>
</dbReference>
<keyword evidence="20" id="KW-1185">Reference proteome</keyword>
<dbReference type="InterPro" id="IPR004586">
    <property type="entry name" value="RecB"/>
</dbReference>
<protein>
    <recommendedName>
        <fullName evidence="15">RecBCD enzyme subunit RecB</fullName>
        <ecNumber evidence="15">3.1.11.5</ecNumber>
        <ecNumber evidence="15">5.6.2.4</ecNumber>
    </recommendedName>
    <alternativeName>
        <fullName evidence="15">DNA 3'-5' helicase subunit RecB</fullName>
    </alternativeName>
    <alternativeName>
        <fullName evidence="15">Exonuclease V subunit RecB</fullName>
        <shortName evidence="15">ExoV subunit RecB</shortName>
    </alternativeName>
    <alternativeName>
        <fullName evidence="15">Helicase/nuclease RecBCD subunit RecB</fullName>
    </alternativeName>
</protein>
<evidence type="ECO:0000256" key="1">
    <source>
        <dbReference type="ARBA" id="ARBA00022722"/>
    </source>
</evidence>
<feature type="region of interest" description="Nuclease activity, interacts with RecD and RecA" evidence="15">
    <location>
        <begin position="933"/>
        <end position="1208"/>
    </location>
</feature>
<evidence type="ECO:0000256" key="4">
    <source>
        <dbReference type="ARBA" id="ARBA00022763"/>
    </source>
</evidence>
<keyword evidence="2 15" id="KW-0479">Metal-binding</keyword>
<dbReference type="GO" id="GO:0043138">
    <property type="term" value="F:3'-5' DNA helicase activity"/>
    <property type="evidence" value="ECO:0007669"/>
    <property type="project" value="UniProtKB-UniRule"/>
</dbReference>
<evidence type="ECO:0000256" key="14">
    <source>
        <dbReference type="ARBA" id="ARBA00048988"/>
    </source>
</evidence>
<dbReference type="GO" id="GO:0000724">
    <property type="term" value="P:double-strand break repair via homologous recombination"/>
    <property type="evidence" value="ECO:0007669"/>
    <property type="project" value="UniProtKB-UniRule"/>
</dbReference>
<evidence type="ECO:0000313" key="20">
    <source>
        <dbReference type="Proteomes" id="UP000242753"/>
    </source>
</evidence>
<dbReference type="Pfam" id="PF00580">
    <property type="entry name" value="UvrD-helicase"/>
    <property type="match status" value="1"/>
</dbReference>
<dbReference type="InterPro" id="IPR027417">
    <property type="entry name" value="P-loop_NTPase"/>
</dbReference>
<evidence type="ECO:0000256" key="11">
    <source>
        <dbReference type="ARBA" id="ARBA00023204"/>
    </source>
</evidence>
<evidence type="ECO:0000256" key="5">
    <source>
        <dbReference type="ARBA" id="ARBA00022801"/>
    </source>
</evidence>
<gene>
    <name evidence="15 19" type="primary">recB</name>
    <name evidence="19" type="ORF">WEOB_021</name>
</gene>
<accession>A0A0H5BWF1</accession>
<comment type="cofactor">
    <cofactor evidence="15">
        <name>Mg(2+)</name>
        <dbReference type="ChEBI" id="CHEBI:18420"/>
    </cofactor>
    <text evidence="15">Binds 1 Mg(2+) ion per subunit.</text>
</comment>
<keyword evidence="1 15" id="KW-0540">Nuclease</keyword>
<dbReference type="SUPFAM" id="SSF52540">
    <property type="entry name" value="P-loop containing nucleoside triphosphate hydrolases"/>
    <property type="match status" value="1"/>
</dbReference>
<dbReference type="HAMAP" id="MF_01485">
    <property type="entry name" value="RecB"/>
    <property type="match status" value="1"/>
</dbReference>
<dbReference type="InterPro" id="IPR014017">
    <property type="entry name" value="DNA_helicase_UvrD-like_C"/>
</dbReference>
<dbReference type="GO" id="GO:0000287">
    <property type="term" value="F:magnesium ion binding"/>
    <property type="evidence" value="ECO:0007669"/>
    <property type="project" value="UniProtKB-UniRule"/>
</dbReference>
<evidence type="ECO:0000256" key="12">
    <source>
        <dbReference type="ARBA" id="ARBA00023235"/>
    </source>
</evidence>
<comment type="domain">
    <text evidence="15">The N-terminal DNA-binding domain is a ssDNA-dependent ATPase and has ATP-dependent 3'-5' helicase function. This domain interacts with RecC.</text>
</comment>
<keyword evidence="7 15" id="KW-0269">Exonuclease</keyword>
<name>A0A0H5BWF1_9ENTR</name>
<dbReference type="InterPro" id="IPR014016">
    <property type="entry name" value="UvrD-like_ATP-bd"/>
</dbReference>
<dbReference type="GO" id="GO:0005829">
    <property type="term" value="C:cytosol"/>
    <property type="evidence" value="ECO:0007669"/>
    <property type="project" value="TreeGrafter"/>
</dbReference>
<organism evidence="19 20">
    <name type="scientific">Candidatus Westeberhardia cardiocondylae</name>
    <dbReference type="NCBI Taxonomy" id="1594731"/>
    <lineage>
        <taxon>Bacteria</taxon>
        <taxon>Pseudomonadati</taxon>
        <taxon>Pseudomonadota</taxon>
        <taxon>Gammaproteobacteria</taxon>
        <taxon>Enterobacterales</taxon>
        <taxon>Enterobacteriaceae</taxon>
        <taxon>ant endosymbionts</taxon>
        <taxon>Candidatus Westeberhardia</taxon>
    </lineage>
</organism>
<comment type="miscellaneous">
    <text evidence="15">In the RecBCD complex, RecB has a slow 3'-5' helicase, an exonuclease activity and loads RecA onto ssDNA, RecD has a fast 5'-3' helicase activity, while RecC stimulates the ATPase and processivity of the RecB helicase and contributes to recognition of the Chi site.</text>
</comment>
<feature type="domain" description="UvrD-like helicase C-terminal" evidence="18">
    <location>
        <begin position="495"/>
        <end position="758"/>
    </location>
</feature>
<feature type="region of interest" description="DNA-binding and helicase activity, interacts with RecC" evidence="15">
    <location>
        <begin position="1"/>
        <end position="892"/>
    </location>
</feature>
<evidence type="ECO:0000256" key="2">
    <source>
        <dbReference type="ARBA" id="ARBA00022723"/>
    </source>
</evidence>
<proteinExistence type="inferred from homology"/>
<evidence type="ECO:0000256" key="3">
    <source>
        <dbReference type="ARBA" id="ARBA00022741"/>
    </source>
</evidence>
<reference evidence="20" key="1">
    <citation type="submission" date="2015-01" db="EMBL/GenBank/DDBJ databases">
        <authorList>
            <person name="Manzano-Marin A."/>
            <person name="Manzano-Marin A."/>
        </authorList>
    </citation>
    <scope>NUCLEOTIDE SEQUENCE [LARGE SCALE GENOMIC DNA]</scope>
    <source>
        <strain evidence="20">obscurior</strain>
    </source>
</reference>
<dbReference type="AlphaFoldDB" id="A0A0H5BWF1"/>
<dbReference type="SUPFAM" id="SSF52980">
    <property type="entry name" value="Restriction endonuclease-like"/>
    <property type="match status" value="1"/>
</dbReference>
<evidence type="ECO:0000256" key="9">
    <source>
        <dbReference type="ARBA" id="ARBA00022842"/>
    </source>
</evidence>
<feature type="domain" description="UvrD-like helicase ATP-binding" evidence="17">
    <location>
        <begin position="5"/>
        <end position="460"/>
    </location>
</feature>
<dbReference type="InterPro" id="IPR011335">
    <property type="entry name" value="Restrct_endonuc-II-like"/>
</dbReference>
<dbReference type="GO" id="GO:0005524">
    <property type="term" value="F:ATP binding"/>
    <property type="evidence" value="ECO:0007669"/>
    <property type="project" value="UniProtKB-UniRule"/>
</dbReference>
<dbReference type="InterPro" id="IPR000212">
    <property type="entry name" value="DNA_helicase_UvrD/REP"/>
</dbReference>
<dbReference type="PANTHER" id="PTHR11070:SF23">
    <property type="entry name" value="RECBCD ENZYME SUBUNIT RECB"/>
    <property type="match status" value="1"/>
</dbReference>
<feature type="binding site" evidence="15">
    <location>
        <position position="1102"/>
    </location>
    <ligand>
        <name>Mg(2+)</name>
        <dbReference type="ChEBI" id="CHEBI:18420"/>
    </ligand>
</feature>
<keyword evidence="5 15" id="KW-0378">Hydrolase</keyword>
<dbReference type="Gene3D" id="1.10.486.10">
    <property type="entry name" value="PCRA, domain 4"/>
    <property type="match status" value="1"/>
</dbReference>
<dbReference type="STRING" id="1594731.WEOB_021"/>
<dbReference type="PANTHER" id="PTHR11070">
    <property type="entry name" value="UVRD / RECB / PCRA DNA HELICASE FAMILY MEMBER"/>
    <property type="match status" value="1"/>
</dbReference>
<keyword evidence="8 15" id="KW-0067">ATP-binding</keyword>
<comment type="subunit">
    <text evidence="15">Heterotrimer of RecB, RecC and RecD. All subunits contribute to DNA-binding. Interacts with RecA.</text>
</comment>
<dbReference type="PROSITE" id="PS51198">
    <property type="entry name" value="UVRD_HELICASE_ATP_BIND"/>
    <property type="match status" value="1"/>
</dbReference>
<dbReference type="Gene3D" id="1.10.3170.10">
    <property type="entry name" value="Recbcd, chain B, domain 2"/>
    <property type="match status" value="1"/>
</dbReference>
<evidence type="ECO:0000259" key="18">
    <source>
        <dbReference type="PROSITE" id="PS51217"/>
    </source>
</evidence>
<evidence type="ECO:0000259" key="17">
    <source>
        <dbReference type="PROSITE" id="PS51198"/>
    </source>
</evidence>
<dbReference type="Gene3D" id="3.40.50.300">
    <property type="entry name" value="P-loop containing nucleotide triphosphate hydrolases"/>
    <property type="match status" value="2"/>
</dbReference>
<comment type="domain">
    <text evidence="15">The C-terminal domain has nuclease activity and interacts with RecD. It interacts with RecA, facilitating its loading onto ssDNA.</text>
</comment>
<dbReference type="EC" id="3.1.11.5" evidence="15"/>
<dbReference type="EMBL" id="LN774881">
    <property type="protein sequence ID" value="CEN31990.1"/>
    <property type="molecule type" value="Genomic_DNA"/>
</dbReference>
<keyword evidence="9 15" id="KW-0460">Magnesium</keyword>
<evidence type="ECO:0000256" key="13">
    <source>
        <dbReference type="ARBA" id="ARBA00034617"/>
    </source>
</evidence>
<evidence type="ECO:0000256" key="10">
    <source>
        <dbReference type="ARBA" id="ARBA00023125"/>
    </source>
</evidence>
<comment type="similarity">
    <text evidence="15">Belongs to the helicase family. UvrD subfamily.</text>
</comment>
<feature type="active site" description="For nuclease activity" evidence="15">
    <location>
        <position position="1115"/>
    </location>
</feature>
<dbReference type="Proteomes" id="UP000242753">
    <property type="component" value="Chromosome I"/>
</dbReference>
<feature type="binding site" evidence="15">
    <location>
        <position position="1115"/>
    </location>
    <ligand>
        <name>Mg(2+)</name>
        <dbReference type="ChEBI" id="CHEBI:18420"/>
    </ligand>
</feature>
<comment type="catalytic activity">
    <reaction evidence="14 15">
        <text>ATP + H2O = ADP + phosphate + H(+)</text>
        <dbReference type="Rhea" id="RHEA:13065"/>
        <dbReference type="ChEBI" id="CHEBI:15377"/>
        <dbReference type="ChEBI" id="CHEBI:15378"/>
        <dbReference type="ChEBI" id="CHEBI:30616"/>
        <dbReference type="ChEBI" id="CHEBI:43474"/>
        <dbReference type="ChEBI" id="CHEBI:456216"/>
        <dbReference type="EC" id="5.6.2.4"/>
    </reaction>
</comment>
<comment type="catalytic activity">
    <reaction evidence="13 15">
        <text>Couples ATP hydrolysis with the unwinding of duplex DNA by translocating in the 3'-5' direction.</text>
        <dbReference type="EC" id="5.6.2.4"/>
    </reaction>
</comment>
<evidence type="ECO:0000313" key="19">
    <source>
        <dbReference type="EMBL" id="CEN31990.1"/>
    </source>
</evidence>
<dbReference type="InterPro" id="IPR011604">
    <property type="entry name" value="PDDEXK-like_dom_sf"/>
</dbReference>
<dbReference type="RefSeq" id="WP_281263898.1">
    <property type="nucleotide sequence ID" value="NZ_LN774881.1"/>
</dbReference>
<evidence type="ECO:0000256" key="6">
    <source>
        <dbReference type="ARBA" id="ARBA00022806"/>
    </source>
</evidence>
<comment type="catalytic activity">
    <reaction evidence="15">
        <text>Exonucleolytic cleavage (in the presence of ATP) in either 5'- to 3'- or 3'- to 5'-direction to yield 5'-phosphooligonucleotides.</text>
        <dbReference type="EC" id="3.1.11.5"/>
    </reaction>
</comment>
<dbReference type="GO" id="GO:0003677">
    <property type="term" value="F:DNA binding"/>
    <property type="evidence" value="ECO:0007669"/>
    <property type="project" value="UniProtKB-UniRule"/>
</dbReference>
<evidence type="ECO:0000256" key="8">
    <source>
        <dbReference type="ARBA" id="ARBA00022840"/>
    </source>
</evidence>
<keyword evidence="11 15" id="KW-0234">DNA repair</keyword>
<dbReference type="PATRIC" id="fig|1594731.3.peg.19"/>
<dbReference type="Gene3D" id="3.90.320.10">
    <property type="match status" value="1"/>
</dbReference>
<sequence length="1208" mass="145325">MLKLITKKVFNPCKLRLRKGVFLVEASAGTGKTFSISILYLRLLIGQCDKKNLYKNFLEVEKILILTFSESDIKEFRYRLKKEIRCFRIACIRGYSSNKLFSELLKQIINIDLVILRLLQAENNMNNSSIFTIYSFFWNILKANPIESNILLKQKLLLDERYLHKKAVVNFWRRYFYPLNTNLIKIIQKYWKDPNMLFIDLKPYLIGKLPIICYFSNITESFEERYKLIISFINKFKKQWFKASVNICDIFKYYCFNKMKYTEKNFLFWLKKIDTWTRTKTIDYEIPKELKYFRSMILKKNVYIEKINFYKIPFYFLFKNLSRLYHKIFSFRELILVLALKEVRNEIKKEKDIRRQLGYNDLILKLDCLLNSKYKKKLVDFIQFHYPVVIIDGFQDIDLEQYNILYKIYCKNIFYGCILFFFSDFKQSMYFIYTSNIFTYMRIRKEICFRYTLDINYRSSLNLICAINQLFCSFPVPFVFKDISFFPLKSCVYKNNFRFFINKQMQPAVHFFFKSGCAITSDEYLKVMSYHFSKKIYDLFISCIKEESYLTDYFGNRLLKLSDIVILVRNSNEAKIIYDSLQRFMVPVIFFSNFNNSVFETMEAKDILWILQAILTPEDHTIFYRALFTDILGYSTVFIRNIRDNKNNKEKLIEKFIFYRSIWKKRGVSFMLHTMLIHHGMIKNLLSLVDGRQRFINVMHIMELLQNVSRNFDNQQALIRWLTAQIANPDSGLKNQKVRLYQYDNNAVKIMTIYKSRGLEFPLVFLPFIANFRLRKYFFFHDRKTYERKLDFRCVNEKNFCFSDEERLAEDIRLLYVAITRSIYYCCIGISPIFHSSLYNNYNDVSNVHLSAIGFLIQKGKYGDFDFLHKSLMLLEKESNKNITFSYVRLISNKRFFGLRKDFLFSVGKKFTFLGENKNINVLNKISELNYNKWFITNYSNLICNDRLHVKNNLQKLNLHFCIKNDDKEKSKKLLNSFTFPKGRLSGIFLHDVFECLDFTCSLNKEWLCKKMIRYNIDMIWLPILIKWIKDIIYYPLDGKSLSLSSISSDVKKSELEFYLSVKNIVKSSDFDDICKRYDILSNRRPKIDFFHIHGMLNGSIDLVFFWNNRYYLLDYKSIWLGNEYVDYNTKNMEEAMINHKFDLQYQIYSIALHRFLKIKLLNYDYIHNFGGIYYLFLRGMNRKFMGCGVYYCCPNINLIDKLDNLFC</sequence>
<dbReference type="NCBIfam" id="TIGR00609">
    <property type="entry name" value="recB"/>
    <property type="match status" value="1"/>
</dbReference>
<evidence type="ECO:0000256" key="7">
    <source>
        <dbReference type="ARBA" id="ARBA00022839"/>
    </source>
</evidence>
<evidence type="ECO:0000256" key="15">
    <source>
        <dbReference type="HAMAP-Rule" id="MF_01485"/>
    </source>
</evidence>
<dbReference type="KEGG" id="wca:WEOB_021"/>
<dbReference type="CDD" id="cd22352">
    <property type="entry name" value="RecB_C-like"/>
    <property type="match status" value="1"/>
</dbReference>
<dbReference type="GO" id="GO:0008854">
    <property type="term" value="F:exodeoxyribonuclease V activity"/>
    <property type="evidence" value="ECO:0007669"/>
    <property type="project" value="UniProtKB-EC"/>
</dbReference>
<keyword evidence="12 15" id="KW-0413">Isomerase</keyword>
<dbReference type="EC" id="5.6.2.4" evidence="15"/>
<dbReference type="GO" id="GO:0009338">
    <property type="term" value="C:exodeoxyribonuclease V complex"/>
    <property type="evidence" value="ECO:0007669"/>
    <property type="project" value="TreeGrafter"/>
</dbReference>
<comment type="function">
    <text evidence="15">A helicase/nuclease that prepares dsDNA breaks (DSB) for recombinational DNA repair. Binds to DSBs and unwinds DNA via a highly rapid and processive ATP-dependent bidirectional helicase activity. Unwinds dsDNA until it encounters a Chi (crossover hotspot instigator) sequence from the 3' direction. Cuts ssDNA a few nucleotides 3' to the Chi site. The properties and activities of the enzyme are changed at Chi. The Chi-altered holoenzyme produces a long 3'-ssDNA overhang and facilitates RecA-binding to the ssDNA for homologous DNA recombination and repair. Holoenzyme degrades any linearized DNA that is unable to undergo homologous recombination. In the holoenzyme this subunit contributes ATPase, 3'-5' helicase, exonuclease activity and loads RecA onto ssDNA.</text>
</comment>